<dbReference type="EMBL" id="JAHRHJ020000010">
    <property type="protein sequence ID" value="KAH9297986.1"/>
    <property type="molecule type" value="Genomic_DNA"/>
</dbReference>
<feature type="non-terminal residue" evidence="1">
    <location>
        <position position="65"/>
    </location>
</feature>
<name>A0AA38FEF4_TAXCH</name>
<reference evidence="1 2" key="1">
    <citation type="journal article" date="2021" name="Nat. Plants">
        <title>The Taxus genome provides insights into paclitaxel biosynthesis.</title>
        <authorList>
            <person name="Xiong X."/>
            <person name="Gou J."/>
            <person name="Liao Q."/>
            <person name="Li Y."/>
            <person name="Zhou Q."/>
            <person name="Bi G."/>
            <person name="Li C."/>
            <person name="Du R."/>
            <person name="Wang X."/>
            <person name="Sun T."/>
            <person name="Guo L."/>
            <person name="Liang H."/>
            <person name="Lu P."/>
            <person name="Wu Y."/>
            <person name="Zhang Z."/>
            <person name="Ro D.K."/>
            <person name="Shang Y."/>
            <person name="Huang S."/>
            <person name="Yan J."/>
        </authorList>
    </citation>
    <scope>NUCLEOTIDE SEQUENCE [LARGE SCALE GENOMIC DNA]</scope>
    <source>
        <strain evidence="1">Ta-2019</strain>
    </source>
</reference>
<dbReference type="AlphaFoldDB" id="A0AA38FEF4"/>
<comment type="caution">
    <text evidence="1">The sequence shown here is derived from an EMBL/GenBank/DDBJ whole genome shotgun (WGS) entry which is preliminary data.</text>
</comment>
<evidence type="ECO:0000313" key="2">
    <source>
        <dbReference type="Proteomes" id="UP000824469"/>
    </source>
</evidence>
<proteinExistence type="predicted"/>
<dbReference type="Proteomes" id="UP000824469">
    <property type="component" value="Unassembled WGS sequence"/>
</dbReference>
<evidence type="ECO:0000313" key="1">
    <source>
        <dbReference type="EMBL" id="KAH9297986.1"/>
    </source>
</evidence>
<protein>
    <submittedName>
        <fullName evidence="1">Uncharacterized protein</fullName>
    </submittedName>
</protein>
<sequence length="65" mass="7463">IMKCITLGNGAKVEELMLQLLGEPNSKVLLDAEEMEELQLGHTWKEKEKGKIVYLIDDEEVENFE</sequence>
<keyword evidence="2" id="KW-1185">Reference proteome</keyword>
<accession>A0AA38FEF4</accession>
<gene>
    <name evidence="1" type="ORF">KI387_029668</name>
</gene>
<feature type="non-terminal residue" evidence="1">
    <location>
        <position position="1"/>
    </location>
</feature>
<organism evidence="1 2">
    <name type="scientific">Taxus chinensis</name>
    <name type="common">Chinese yew</name>
    <name type="synonym">Taxus wallichiana var. chinensis</name>
    <dbReference type="NCBI Taxonomy" id="29808"/>
    <lineage>
        <taxon>Eukaryota</taxon>
        <taxon>Viridiplantae</taxon>
        <taxon>Streptophyta</taxon>
        <taxon>Embryophyta</taxon>
        <taxon>Tracheophyta</taxon>
        <taxon>Spermatophyta</taxon>
        <taxon>Pinopsida</taxon>
        <taxon>Pinidae</taxon>
        <taxon>Conifers II</taxon>
        <taxon>Cupressales</taxon>
        <taxon>Taxaceae</taxon>
        <taxon>Taxus</taxon>
    </lineage>
</organism>